<evidence type="ECO:0000313" key="1">
    <source>
        <dbReference type="EMBL" id="KAJ9106586.1"/>
    </source>
</evidence>
<name>A0ACC2W6U9_9TREE</name>
<sequence length="74" mass="7932">MANIKPAHIQFGGTGKTLEVERSIATTPADIQDPAGPSKAILDQDDTRNHLTRLPSENVSHSGCVLDPNLDPEE</sequence>
<proteinExistence type="predicted"/>
<reference evidence="1" key="1">
    <citation type="submission" date="2023-04" db="EMBL/GenBank/DDBJ databases">
        <title>Draft Genome sequencing of Naganishia species isolated from polar environments using Oxford Nanopore Technology.</title>
        <authorList>
            <person name="Leo P."/>
            <person name="Venkateswaran K."/>
        </authorList>
    </citation>
    <scope>NUCLEOTIDE SEQUENCE</scope>
    <source>
        <strain evidence="1">MNA-CCFEE 5262</strain>
    </source>
</reference>
<accession>A0ACC2W6U9</accession>
<comment type="caution">
    <text evidence="1">The sequence shown here is derived from an EMBL/GenBank/DDBJ whole genome shotgun (WGS) entry which is preliminary data.</text>
</comment>
<gene>
    <name evidence="1" type="ORF">QFC20_004079</name>
</gene>
<dbReference type="Proteomes" id="UP001230649">
    <property type="component" value="Unassembled WGS sequence"/>
</dbReference>
<dbReference type="EMBL" id="JASBWS010000043">
    <property type="protein sequence ID" value="KAJ9106586.1"/>
    <property type="molecule type" value="Genomic_DNA"/>
</dbReference>
<keyword evidence="2" id="KW-1185">Reference proteome</keyword>
<protein>
    <submittedName>
        <fullName evidence="1">Uncharacterized protein</fullName>
    </submittedName>
</protein>
<organism evidence="1 2">
    <name type="scientific">Naganishia adeliensis</name>
    <dbReference type="NCBI Taxonomy" id="92952"/>
    <lineage>
        <taxon>Eukaryota</taxon>
        <taxon>Fungi</taxon>
        <taxon>Dikarya</taxon>
        <taxon>Basidiomycota</taxon>
        <taxon>Agaricomycotina</taxon>
        <taxon>Tremellomycetes</taxon>
        <taxon>Filobasidiales</taxon>
        <taxon>Filobasidiaceae</taxon>
        <taxon>Naganishia</taxon>
    </lineage>
</organism>
<evidence type="ECO:0000313" key="2">
    <source>
        <dbReference type="Proteomes" id="UP001230649"/>
    </source>
</evidence>